<dbReference type="InterPro" id="IPR012674">
    <property type="entry name" value="Calycin"/>
</dbReference>
<dbReference type="Proteomes" id="UP000037069">
    <property type="component" value="Unassembled WGS sequence"/>
</dbReference>
<evidence type="ECO:0000313" key="13">
    <source>
        <dbReference type="Proteomes" id="UP000037069"/>
    </source>
</evidence>
<keyword evidence="5" id="KW-0964">Secreted</keyword>
<organism evidence="12 13">
    <name type="scientific">Lucilia cuprina</name>
    <name type="common">Green bottle fly</name>
    <name type="synonym">Australian sheep blowfly</name>
    <dbReference type="NCBI Taxonomy" id="7375"/>
    <lineage>
        <taxon>Eukaryota</taxon>
        <taxon>Metazoa</taxon>
        <taxon>Ecdysozoa</taxon>
        <taxon>Arthropoda</taxon>
        <taxon>Hexapoda</taxon>
        <taxon>Insecta</taxon>
        <taxon>Pterygota</taxon>
        <taxon>Neoptera</taxon>
        <taxon>Endopterygota</taxon>
        <taxon>Diptera</taxon>
        <taxon>Brachycera</taxon>
        <taxon>Muscomorpha</taxon>
        <taxon>Oestroidea</taxon>
        <taxon>Calliphoridae</taxon>
        <taxon>Luciliinae</taxon>
        <taxon>Lucilia</taxon>
    </lineage>
</organism>
<keyword evidence="7" id="KW-0446">Lipid-binding</keyword>
<dbReference type="PANTHER" id="PTHR10612">
    <property type="entry name" value="APOLIPOPROTEIN D"/>
    <property type="match status" value="1"/>
</dbReference>
<dbReference type="GO" id="GO:0031409">
    <property type="term" value="F:pigment binding"/>
    <property type="evidence" value="ECO:0007669"/>
    <property type="project" value="InterPro"/>
</dbReference>
<dbReference type="PANTHER" id="PTHR10612:SF34">
    <property type="entry name" value="APOLIPOPROTEIN D"/>
    <property type="match status" value="1"/>
</dbReference>
<comment type="similarity">
    <text evidence="2 10">Belongs to the calycin superfamily. Lipocalin family.</text>
</comment>
<dbReference type="PRINTS" id="PR01273">
    <property type="entry name" value="INVTBRTCOLOR"/>
</dbReference>
<dbReference type="InterPro" id="IPR003057">
    <property type="entry name" value="Invtbrt_color"/>
</dbReference>
<dbReference type="GO" id="GO:0005737">
    <property type="term" value="C:cytoplasm"/>
    <property type="evidence" value="ECO:0007669"/>
    <property type="project" value="TreeGrafter"/>
</dbReference>
<dbReference type="GO" id="GO:0000302">
    <property type="term" value="P:response to reactive oxygen species"/>
    <property type="evidence" value="ECO:0007669"/>
    <property type="project" value="TreeGrafter"/>
</dbReference>
<dbReference type="OrthoDB" id="565904at2759"/>
<evidence type="ECO:0000256" key="2">
    <source>
        <dbReference type="ARBA" id="ARBA00006889"/>
    </source>
</evidence>
<evidence type="ECO:0000256" key="3">
    <source>
        <dbReference type="ARBA" id="ARBA00019890"/>
    </source>
</evidence>
<accession>A0A0L0BQS3</accession>
<name>A0A0L0BQS3_LUCCU</name>
<sequence length="189" mass="21057">MFVSKIFACIFVFVIFGSYTRAQVCQSGNCPADIDVIPNFDVSKYLGTWYEYAKYPMDFEADGVCIKAEYGLQDDGVVSVTNSLNNGTSGASEEIKGSATVISNAKLLVQFPVSPAYNVRSNYWVLDTDYCSYSVVYSCEPLNGQHNTYVWILTRQRLPSTDTIEKSISVLRKNNISLDPLTLTNQLDC</sequence>
<feature type="signal peptide" evidence="10">
    <location>
        <begin position="1"/>
        <end position="22"/>
    </location>
</feature>
<feature type="chain" id="PRO_5013433213" description="Apolipoprotein D" evidence="10">
    <location>
        <begin position="23"/>
        <end position="189"/>
    </location>
</feature>
<dbReference type="SUPFAM" id="SSF50814">
    <property type="entry name" value="Lipocalins"/>
    <property type="match status" value="1"/>
</dbReference>
<evidence type="ECO:0000256" key="9">
    <source>
        <dbReference type="ARBA" id="ARBA00023180"/>
    </source>
</evidence>
<keyword evidence="4" id="KW-0813">Transport</keyword>
<dbReference type="GO" id="GO:0006629">
    <property type="term" value="P:lipid metabolic process"/>
    <property type="evidence" value="ECO:0007669"/>
    <property type="project" value="TreeGrafter"/>
</dbReference>
<evidence type="ECO:0000256" key="5">
    <source>
        <dbReference type="ARBA" id="ARBA00022525"/>
    </source>
</evidence>
<dbReference type="EMBL" id="JRES01001499">
    <property type="protein sequence ID" value="KNC22420.1"/>
    <property type="molecule type" value="Genomic_DNA"/>
</dbReference>
<evidence type="ECO:0000256" key="7">
    <source>
        <dbReference type="ARBA" id="ARBA00023121"/>
    </source>
</evidence>
<keyword evidence="8" id="KW-1015">Disulfide bond</keyword>
<evidence type="ECO:0000313" key="12">
    <source>
        <dbReference type="EMBL" id="KNC22420.1"/>
    </source>
</evidence>
<dbReference type="Pfam" id="PF08212">
    <property type="entry name" value="Lipocalin_2"/>
    <property type="match status" value="1"/>
</dbReference>
<evidence type="ECO:0000256" key="1">
    <source>
        <dbReference type="ARBA" id="ARBA00004613"/>
    </source>
</evidence>
<reference evidence="12 13" key="1">
    <citation type="journal article" date="2015" name="Nat. Commun.">
        <title>Lucilia cuprina genome unlocks parasitic fly biology to underpin future interventions.</title>
        <authorList>
            <person name="Anstead C.A."/>
            <person name="Korhonen P.K."/>
            <person name="Young N.D."/>
            <person name="Hall R.S."/>
            <person name="Jex A.R."/>
            <person name="Murali S.C."/>
            <person name="Hughes D.S."/>
            <person name="Lee S.F."/>
            <person name="Perry T."/>
            <person name="Stroehlein A.J."/>
            <person name="Ansell B.R."/>
            <person name="Breugelmans B."/>
            <person name="Hofmann A."/>
            <person name="Qu J."/>
            <person name="Dugan S."/>
            <person name="Lee S.L."/>
            <person name="Chao H."/>
            <person name="Dinh H."/>
            <person name="Han Y."/>
            <person name="Doddapaneni H.V."/>
            <person name="Worley K.C."/>
            <person name="Muzny D.M."/>
            <person name="Ioannidis P."/>
            <person name="Waterhouse R.M."/>
            <person name="Zdobnov E.M."/>
            <person name="James P.J."/>
            <person name="Bagnall N.H."/>
            <person name="Kotze A.C."/>
            <person name="Gibbs R.A."/>
            <person name="Richards S."/>
            <person name="Batterham P."/>
            <person name="Gasser R.B."/>
        </authorList>
    </citation>
    <scope>NUCLEOTIDE SEQUENCE [LARGE SCALE GENOMIC DNA]</scope>
    <source>
        <strain evidence="12 13">LS</strain>
        <tissue evidence="12">Full body</tissue>
    </source>
</reference>
<dbReference type="PIRSF" id="PIRSF036893">
    <property type="entry name" value="Lipocalin_ApoD"/>
    <property type="match status" value="1"/>
</dbReference>
<dbReference type="GO" id="GO:0005576">
    <property type="term" value="C:extracellular region"/>
    <property type="evidence" value="ECO:0007669"/>
    <property type="project" value="UniProtKB-SubCell"/>
</dbReference>
<dbReference type="InterPro" id="IPR000566">
    <property type="entry name" value="Lipocln_cytosolic_FA-bd_dom"/>
</dbReference>
<keyword evidence="13" id="KW-1185">Reference proteome</keyword>
<gene>
    <name evidence="12" type="ORF">FF38_08863</name>
</gene>
<evidence type="ECO:0000256" key="4">
    <source>
        <dbReference type="ARBA" id="ARBA00022448"/>
    </source>
</evidence>
<protein>
    <recommendedName>
        <fullName evidence="3">Apolipoprotein D</fullName>
    </recommendedName>
</protein>
<evidence type="ECO:0000256" key="6">
    <source>
        <dbReference type="ARBA" id="ARBA00022729"/>
    </source>
</evidence>
<proteinExistence type="inferred from homology"/>
<dbReference type="CDD" id="cd19437">
    <property type="entry name" value="lipocalin_apoD-like"/>
    <property type="match status" value="1"/>
</dbReference>
<comment type="subcellular location">
    <subcellularLocation>
        <location evidence="1">Secreted</location>
    </subcellularLocation>
</comment>
<dbReference type="Gene3D" id="2.40.128.20">
    <property type="match status" value="1"/>
</dbReference>
<feature type="domain" description="Lipocalin/cytosolic fatty-acid binding" evidence="11">
    <location>
        <begin position="40"/>
        <end position="185"/>
    </location>
</feature>
<dbReference type="OMA" id="ANIQFLW"/>
<dbReference type="InterPro" id="IPR022271">
    <property type="entry name" value="Lipocalin_ApoD"/>
</dbReference>
<dbReference type="FunFam" id="2.40.128.20:FF:000003">
    <property type="entry name" value="Apolipoprotein D"/>
    <property type="match status" value="1"/>
</dbReference>
<dbReference type="GO" id="GO:0008289">
    <property type="term" value="F:lipid binding"/>
    <property type="evidence" value="ECO:0007669"/>
    <property type="project" value="UniProtKB-KW"/>
</dbReference>
<comment type="caution">
    <text evidence="12">The sequence shown here is derived from an EMBL/GenBank/DDBJ whole genome shotgun (WGS) entry which is preliminary data.</text>
</comment>
<keyword evidence="9" id="KW-0325">Glycoprotein</keyword>
<evidence type="ECO:0000256" key="10">
    <source>
        <dbReference type="PIRNR" id="PIRNR036893"/>
    </source>
</evidence>
<evidence type="ECO:0000256" key="8">
    <source>
        <dbReference type="ARBA" id="ARBA00023157"/>
    </source>
</evidence>
<dbReference type="AlphaFoldDB" id="A0A0L0BQS3"/>
<keyword evidence="6 10" id="KW-0732">Signal</keyword>
<evidence type="ECO:0000259" key="11">
    <source>
        <dbReference type="Pfam" id="PF08212"/>
    </source>
</evidence>